<proteinExistence type="predicted"/>
<accession>A0A0E9PVZ3</accession>
<dbReference type="EMBL" id="GBXM01100337">
    <property type="protein sequence ID" value="JAH08240.1"/>
    <property type="molecule type" value="Transcribed_RNA"/>
</dbReference>
<dbReference type="AlphaFoldDB" id="A0A0E9PVZ3"/>
<protein>
    <submittedName>
        <fullName evidence="1">Uncharacterized protein</fullName>
    </submittedName>
</protein>
<name>A0A0E9PVZ3_ANGAN</name>
<organism evidence="1">
    <name type="scientific">Anguilla anguilla</name>
    <name type="common">European freshwater eel</name>
    <name type="synonym">Muraena anguilla</name>
    <dbReference type="NCBI Taxonomy" id="7936"/>
    <lineage>
        <taxon>Eukaryota</taxon>
        <taxon>Metazoa</taxon>
        <taxon>Chordata</taxon>
        <taxon>Craniata</taxon>
        <taxon>Vertebrata</taxon>
        <taxon>Euteleostomi</taxon>
        <taxon>Actinopterygii</taxon>
        <taxon>Neopterygii</taxon>
        <taxon>Teleostei</taxon>
        <taxon>Anguilliformes</taxon>
        <taxon>Anguillidae</taxon>
        <taxon>Anguilla</taxon>
    </lineage>
</organism>
<evidence type="ECO:0000313" key="1">
    <source>
        <dbReference type="EMBL" id="JAH08240.1"/>
    </source>
</evidence>
<sequence length="23" mass="2354">MKGGESKAVIESSSVCCFVSYAA</sequence>
<reference evidence="1" key="1">
    <citation type="submission" date="2014-11" db="EMBL/GenBank/DDBJ databases">
        <authorList>
            <person name="Amaro Gonzalez C."/>
        </authorList>
    </citation>
    <scope>NUCLEOTIDE SEQUENCE</scope>
</reference>
<reference evidence="1" key="2">
    <citation type="journal article" date="2015" name="Fish Shellfish Immunol.">
        <title>Early steps in the European eel (Anguilla anguilla)-Vibrio vulnificus interaction in the gills: Role of the RtxA13 toxin.</title>
        <authorList>
            <person name="Callol A."/>
            <person name="Pajuelo D."/>
            <person name="Ebbesson L."/>
            <person name="Teles M."/>
            <person name="MacKenzie S."/>
            <person name="Amaro C."/>
        </authorList>
    </citation>
    <scope>NUCLEOTIDE SEQUENCE</scope>
</reference>